<evidence type="ECO:0000259" key="6">
    <source>
        <dbReference type="PROSITE" id="PS50937"/>
    </source>
</evidence>
<evidence type="ECO:0000313" key="8">
    <source>
        <dbReference type="Proteomes" id="UP000515570"/>
    </source>
</evidence>
<evidence type="ECO:0000256" key="2">
    <source>
        <dbReference type="ARBA" id="ARBA00023125"/>
    </source>
</evidence>
<proteinExistence type="predicted"/>
<keyword evidence="8" id="KW-1185">Reference proteome</keyword>
<feature type="domain" description="HTH merR-type" evidence="6">
    <location>
        <begin position="3"/>
        <end position="72"/>
    </location>
</feature>
<dbReference type="AlphaFoldDB" id="A0A7G5FDD3"/>
<evidence type="ECO:0000256" key="5">
    <source>
        <dbReference type="SAM" id="Coils"/>
    </source>
</evidence>
<reference evidence="7 8" key="1">
    <citation type="submission" date="2020-07" db="EMBL/GenBank/DDBJ databases">
        <title>non toxigenic Corynebacterium sp. nov from a clinical source.</title>
        <authorList>
            <person name="Bernier A.-M."/>
            <person name="Bernard K."/>
        </authorList>
    </citation>
    <scope>NUCLEOTIDE SEQUENCE [LARGE SCALE GENOMIC DNA]</scope>
    <source>
        <strain evidence="8">NML 93-0612</strain>
    </source>
</reference>
<keyword evidence="3" id="KW-0010">Activator</keyword>
<dbReference type="PROSITE" id="PS00552">
    <property type="entry name" value="HTH_MERR_1"/>
    <property type="match status" value="1"/>
</dbReference>
<dbReference type="RefSeq" id="WP_182385432.1">
    <property type="nucleotide sequence ID" value="NZ_CP059833.1"/>
</dbReference>
<evidence type="ECO:0000256" key="4">
    <source>
        <dbReference type="ARBA" id="ARBA00023163"/>
    </source>
</evidence>
<keyword evidence="2" id="KW-0238">DNA-binding</keyword>
<dbReference type="SUPFAM" id="SSF89082">
    <property type="entry name" value="Antibiotic binding domain of TipA-like multidrug resistance regulators"/>
    <property type="match status" value="1"/>
</dbReference>
<dbReference type="InterPro" id="IPR012925">
    <property type="entry name" value="TipAS_dom"/>
</dbReference>
<dbReference type="Gene3D" id="1.10.1660.10">
    <property type="match status" value="1"/>
</dbReference>
<organism evidence="7 8">
    <name type="scientific">Corynebacterium hindlerae</name>
    <dbReference type="NCBI Taxonomy" id="699041"/>
    <lineage>
        <taxon>Bacteria</taxon>
        <taxon>Bacillati</taxon>
        <taxon>Actinomycetota</taxon>
        <taxon>Actinomycetes</taxon>
        <taxon>Mycobacteriales</taxon>
        <taxon>Corynebacteriaceae</taxon>
        <taxon>Corynebacterium</taxon>
    </lineage>
</organism>
<dbReference type="Pfam" id="PF00376">
    <property type="entry name" value="MerR"/>
    <property type="match status" value="1"/>
</dbReference>
<keyword evidence="4" id="KW-0804">Transcription</keyword>
<dbReference type="PROSITE" id="PS50937">
    <property type="entry name" value="HTH_MERR_2"/>
    <property type="match status" value="1"/>
</dbReference>
<dbReference type="GO" id="GO:0003700">
    <property type="term" value="F:DNA-binding transcription factor activity"/>
    <property type="evidence" value="ECO:0007669"/>
    <property type="project" value="InterPro"/>
</dbReference>
<dbReference type="InterPro" id="IPR000551">
    <property type="entry name" value="MerR-type_HTH_dom"/>
</dbReference>
<dbReference type="Proteomes" id="UP000515570">
    <property type="component" value="Chromosome"/>
</dbReference>
<dbReference type="InterPro" id="IPR047057">
    <property type="entry name" value="MerR_fam"/>
</dbReference>
<dbReference type="PANTHER" id="PTHR30204:SF90">
    <property type="entry name" value="HTH-TYPE TRANSCRIPTIONAL ACTIVATOR MTA"/>
    <property type="match status" value="1"/>
</dbReference>
<dbReference type="InterPro" id="IPR009061">
    <property type="entry name" value="DNA-bd_dom_put_sf"/>
</dbReference>
<dbReference type="SMART" id="SM00422">
    <property type="entry name" value="HTH_MERR"/>
    <property type="match status" value="1"/>
</dbReference>
<evidence type="ECO:0000313" key="7">
    <source>
        <dbReference type="EMBL" id="QMV84624.1"/>
    </source>
</evidence>
<dbReference type="PANTHER" id="PTHR30204">
    <property type="entry name" value="REDOX-CYCLING DRUG-SENSING TRANSCRIPTIONAL ACTIVATOR SOXR"/>
    <property type="match status" value="1"/>
</dbReference>
<keyword evidence="1" id="KW-0805">Transcription regulation</keyword>
<dbReference type="InterPro" id="IPR036244">
    <property type="entry name" value="TipA-like_antibiotic-bd"/>
</dbReference>
<evidence type="ECO:0000256" key="3">
    <source>
        <dbReference type="ARBA" id="ARBA00023159"/>
    </source>
</evidence>
<sequence length="240" mass="27660">MSELTVGQAAKLLGISARTLRHWDEIGLLQPSYRSWGDYRLYTGDDLDMALEILVYRETGMPLKDIAAIIHEGASTTERLRRQQQHLQQQLARLHQMNDAVTAMLERNMTMAEKLENMGTKWQDYAEEAEERWGDTPEWEQAQKRGKAVDMADFATALADAEQRGVVPGSAEALELVERHRAQIEQWYDCSREKQVCLARMYIADERFHEAYAGRQEYLLSLVEKQAELEGIDLSAVQWR</sequence>
<protein>
    <submittedName>
        <fullName evidence="7">MerR family transcriptional regulator</fullName>
    </submittedName>
</protein>
<evidence type="ECO:0000256" key="1">
    <source>
        <dbReference type="ARBA" id="ARBA00023015"/>
    </source>
</evidence>
<feature type="coiled-coil region" evidence="5">
    <location>
        <begin position="77"/>
        <end position="132"/>
    </location>
</feature>
<accession>A0A7G5FDD3</accession>
<keyword evidence="5" id="KW-0175">Coiled coil</keyword>
<gene>
    <name evidence="7" type="ORF">HW450_09695</name>
</gene>
<dbReference type="CDD" id="cd01106">
    <property type="entry name" value="HTH_TipAL-Mta"/>
    <property type="match status" value="1"/>
</dbReference>
<dbReference type="SUPFAM" id="SSF46955">
    <property type="entry name" value="Putative DNA-binding domain"/>
    <property type="match status" value="1"/>
</dbReference>
<name>A0A7G5FDD3_9CORY</name>
<dbReference type="Pfam" id="PF07739">
    <property type="entry name" value="TipAS"/>
    <property type="match status" value="1"/>
</dbReference>
<dbReference type="GO" id="GO:0003677">
    <property type="term" value="F:DNA binding"/>
    <property type="evidence" value="ECO:0007669"/>
    <property type="project" value="UniProtKB-KW"/>
</dbReference>
<dbReference type="EMBL" id="CP059833">
    <property type="protein sequence ID" value="QMV84624.1"/>
    <property type="molecule type" value="Genomic_DNA"/>
</dbReference>
<dbReference type="Gene3D" id="1.10.490.50">
    <property type="entry name" value="Antibiotic binding domain of TipA-like multidrug resistance regulators"/>
    <property type="match status" value="1"/>
</dbReference>